<dbReference type="RefSeq" id="WP_378091930.1">
    <property type="nucleotide sequence ID" value="NZ_JBHSEP010000001.1"/>
</dbReference>
<sequence length="551" mass="60794">MKWRLLFVAAAILLSGTACSNAAERGNHVGAKAIGSSGAAHAATVAAPLAEADDAGAEGDVPLHWESYSNSDSVRLLAGGLKQAERVVKETSVVAAGGSRESKIVVYARKDDTDHLYGALVNGDKSYDLGEVAGYAYAGDDQVTVRSLRLFGKEVVKIQGPVGAAASISRYFELVGDVPKPLLTVTDGHASEADVDHDGWPEVVSSSGTSPYTVVYRWRDGRIERCALNDALKAEAVYFNDEGAVTAAFGQDQSRLRLYWLEEKGLTHIQSYSRKEDDFERFITIPYTREEALRIREQADGARVYDPYVPRKGLASDYVVDAKKAEDGTLKLTFPHFAIYQSRTDMRPLDQDDVVGEKRYFPDFTAEWIPLPDSEASGSWYFARGSTYFSISSAKSVSKDELLFVAASLAPLDELKLPDGTVPAADLPPQITREYLFALKAVNEFASAWSRRDPAAGLKWVSDEWKAGKKAEELDAYFRGTSNPHHLTFELSGKRQVDERTYLFSLRLYEYYTAQPDSVLGFPQDYGRGWIVEAVRVGENDWGEGVWRVNP</sequence>
<comment type="caution">
    <text evidence="2">The sequence shown here is derived from an EMBL/GenBank/DDBJ whole genome shotgun (WGS) entry which is preliminary data.</text>
</comment>
<evidence type="ECO:0000313" key="2">
    <source>
        <dbReference type="EMBL" id="MFC4597131.1"/>
    </source>
</evidence>
<accession>A0ABV9F5B8</accession>
<name>A0ABV9F5B8_9BACL</name>
<dbReference type="PROSITE" id="PS51257">
    <property type="entry name" value="PROKAR_LIPOPROTEIN"/>
    <property type="match status" value="1"/>
</dbReference>
<reference evidence="3" key="1">
    <citation type="journal article" date="2019" name="Int. J. Syst. Evol. Microbiol.">
        <title>The Global Catalogue of Microorganisms (GCM) 10K type strain sequencing project: providing services to taxonomists for standard genome sequencing and annotation.</title>
        <authorList>
            <consortium name="The Broad Institute Genomics Platform"/>
            <consortium name="The Broad Institute Genome Sequencing Center for Infectious Disease"/>
            <person name="Wu L."/>
            <person name="Ma J."/>
        </authorList>
    </citation>
    <scope>NUCLEOTIDE SEQUENCE [LARGE SCALE GENOMIC DNA]</scope>
    <source>
        <strain evidence="3">CCUG 49571</strain>
    </source>
</reference>
<protein>
    <recommendedName>
        <fullName evidence="4">Lipoprotein</fullName>
    </recommendedName>
</protein>
<keyword evidence="1" id="KW-0732">Signal</keyword>
<gene>
    <name evidence="2" type="ORF">ACFO3S_02670</name>
</gene>
<dbReference type="Proteomes" id="UP001596028">
    <property type="component" value="Unassembled WGS sequence"/>
</dbReference>
<evidence type="ECO:0008006" key="4">
    <source>
        <dbReference type="Google" id="ProtNLM"/>
    </source>
</evidence>
<organism evidence="2 3">
    <name type="scientific">Cohnella hongkongensis</name>
    <dbReference type="NCBI Taxonomy" id="178337"/>
    <lineage>
        <taxon>Bacteria</taxon>
        <taxon>Bacillati</taxon>
        <taxon>Bacillota</taxon>
        <taxon>Bacilli</taxon>
        <taxon>Bacillales</taxon>
        <taxon>Paenibacillaceae</taxon>
        <taxon>Cohnella</taxon>
    </lineage>
</organism>
<feature type="signal peptide" evidence="1">
    <location>
        <begin position="1"/>
        <end position="20"/>
    </location>
</feature>
<feature type="chain" id="PRO_5046477831" description="Lipoprotein" evidence="1">
    <location>
        <begin position="21"/>
        <end position="551"/>
    </location>
</feature>
<evidence type="ECO:0000256" key="1">
    <source>
        <dbReference type="SAM" id="SignalP"/>
    </source>
</evidence>
<evidence type="ECO:0000313" key="3">
    <source>
        <dbReference type="Proteomes" id="UP001596028"/>
    </source>
</evidence>
<proteinExistence type="predicted"/>
<dbReference type="EMBL" id="JBHSEP010000001">
    <property type="protein sequence ID" value="MFC4597131.1"/>
    <property type="molecule type" value="Genomic_DNA"/>
</dbReference>
<keyword evidence="3" id="KW-1185">Reference proteome</keyword>